<feature type="binding site" evidence="10">
    <location>
        <position position="474"/>
    </location>
    <ligand>
        <name>(6S)-5-formyl-5,6,7,8-tetrahydrofolate</name>
        <dbReference type="ChEBI" id="CHEBI:57457"/>
    </ligand>
</feature>
<feature type="binding site" evidence="10">
    <location>
        <position position="237"/>
    </location>
    <ligand>
        <name>K(+)</name>
        <dbReference type="ChEBI" id="CHEBI:29103"/>
    </ligand>
</feature>
<feature type="binding site" evidence="10">
    <location>
        <begin position="281"/>
        <end position="284"/>
    </location>
    <ligand>
        <name>GTP</name>
        <dbReference type="ChEBI" id="CHEBI:37565"/>
    </ligand>
</feature>
<dbReference type="Pfam" id="PF10396">
    <property type="entry name" value="TrmE_N"/>
    <property type="match status" value="1"/>
</dbReference>
<keyword evidence="6 10" id="KW-0378">Hydrolase</keyword>
<reference evidence="13 14" key="1">
    <citation type="submission" date="2014-08" db="EMBL/GenBank/DDBJ databases">
        <title>Porphyromonas gulae strain:COT-052_OH1451 Genome sequencing.</title>
        <authorList>
            <person name="Wallis C."/>
            <person name="Deusch O."/>
            <person name="O'Flynn C."/>
            <person name="Davis I."/>
            <person name="Jospin G."/>
            <person name="Darling A.E."/>
            <person name="Coil D.A."/>
            <person name="Alexiev A."/>
            <person name="Horsfall A."/>
            <person name="Kirkwood N."/>
            <person name="Harris S."/>
            <person name="Eisen J.A."/>
        </authorList>
    </citation>
    <scope>NUCLEOTIDE SEQUENCE [LARGE SCALE GENOMIC DNA]</scope>
    <source>
        <strain evidence="14">COT-052 OH1451</strain>
    </source>
</reference>
<dbReference type="Gene3D" id="1.20.120.430">
    <property type="entry name" value="tRNA modification GTPase MnmE domain 2"/>
    <property type="match status" value="1"/>
</dbReference>
<dbReference type="NCBIfam" id="NF003661">
    <property type="entry name" value="PRK05291.1-3"/>
    <property type="match status" value="1"/>
</dbReference>
<proteinExistence type="inferred from homology"/>
<evidence type="ECO:0000256" key="4">
    <source>
        <dbReference type="ARBA" id="ARBA00022723"/>
    </source>
</evidence>
<evidence type="ECO:0000256" key="7">
    <source>
        <dbReference type="ARBA" id="ARBA00022842"/>
    </source>
</evidence>
<dbReference type="Pfam" id="PF12631">
    <property type="entry name" value="MnmE_helical"/>
    <property type="match status" value="1"/>
</dbReference>
<dbReference type="RefSeq" id="WP_039421956.1">
    <property type="nucleotide sequence ID" value="NZ_JRAI01000079.1"/>
</dbReference>
<dbReference type="GO" id="GO:0030488">
    <property type="term" value="P:tRNA methylation"/>
    <property type="evidence" value="ECO:0007669"/>
    <property type="project" value="TreeGrafter"/>
</dbReference>
<dbReference type="PROSITE" id="PS51709">
    <property type="entry name" value="G_TRME"/>
    <property type="match status" value="1"/>
</dbReference>
<dbReference type="InterPro" id="IPR005225">
    <property type="entry name" value="Small_GTP-bd"/>
</dbReference>
<keyword evidence="4 10" id="KW-0479">Metal-binding</keyword>
<comment type="subunit">
    <text evidence="10">Homodimer. Heterotetramer of two MnmE and two MnmG subunits.</text>
</comment>
<dbReference type="CDD" id="cd04164">
    <property type="entry name" value="trmE"/>
    <property type="match status" value="1"/>
</dbReference>
<feature type="binding site" evidence="10">
    <location>
        <begin position="376"/>
        <end position="378"/>
    </location>
    <ligand>
        <name>GTP</name>
        <dbReference type="ChEBI" id="CHEBI:37565"/>
    </ligand>
</feature>
<dbReference type="GO" id="GO:0003924">
    <property type="term" value="F:GTPase activity"/>
    <property type="evidence" value="ECO:0007669"/>
    <property type="project" value="UniProtKB-UniRule"/>
</dbReference>
<dbReference type="HAMAP" id="MF_00379">
    <property type="entry name" value="GTPase_MnmE"/>
    <property type="match status" value="1"/>
</dbReference>
<gene>
    <name evidence="10" type="primary">mnmE</name>
    <name evidence="10" type="synonym">trmE</name>
    <name evidence="13" type="ORF">HR08_09495</name>
</gene>
<dbReference type="InterPro" id="IPR027417">
    <property type="entry name" value="P-loop_NTPase"/>
</dbReference>
<dbReference type="GO" id="GO:0002098">
    <property type="term" value="P:tRNA wobble uridine modification"/>
    <property type="evidence" value="ECO:0007669"/>
    <property type="project" value="TreeGrafter"/>
</dbReference>
<dbReference type="Gene3D" id="3.40.50.300">
    <property type="entry name" value="P-loop containing nucleotide triphosphate hydrolases"/>
    <property type="match status" value="1"/>
</dbReference>
<dbReference type="SUPFAM" id="SSF52540">
    <property type="entry name" value="P-loop containing nucleoside triphosphate hydrolases"/>
    <property type="match status" value="1"/>
</dbReference>
<dbReference type="GO" id="GO:0046872">
    <property type="term" value="F:metal ion binding"/>
    <property type="evidence" value="ECO:0007669"/>
    <property type="project" value="UniProtKB-KW"/>
</dbReference>
<evidence type="ECO:0000256" key="8">
    <source>
        <dbReference type="ARBA" id="ARBA00022958"/>
    </source>
</evidence>
<keyword evidence="5 10" id="KW-0547">Nucleotide-binding</keyword>
<evidence type="ECO:0000256" key="5">
    <source>
        <dbReference type="ARBA" id="ARBA00022741"/>
    </source>
</evidence>
<dbReference type="EMBL" id="JRAI01000079">
    <property type="protein sequence ID" value="KGN84097.1"/>
    <property type="molecule type" value="Genomic_DNA"/>
</dbReference>
<dbReference type="InterPro" id="IPR025867">
    <property type="entry name" value="MnmE_helical"/>
</dbReference>
<comment type="subcellular location">
    <subcellularLocation>
        <location evidence="10">Cytoplasm</location>
    </subcellularLocation>
</comment>
<keyword evidence="9 10" id="KW-0342">GTP-binding</keyword>
<dbReference type="InterPro" id="IPR006073">
    <property type="entry name" value="GTP-bd"/>
</dbReference>
<evidence type="ECO:0000259" key="12">
    <source>
        <dbReference type="PROSITE" id="PS51709"/>
    </source>
</evidence>
<dbReference type="NCBIfam" id="TIGR00450">
    <property type="entry name" value="mnmE_trmE_thdF"/>
    <property type="match status" value="1"/>
</dbReference>
<evidence type="ECO:0000256" key="1">
    <source>
        <dbReference type="ARBA" id="ARBA00011043"/>
    </source>
</evidence>
<feature type="binding site" evidence="10">
    <location>
        <position position="258"/>
    </location>
    <ligand>
        <name>K(+)</name>
        <dbReference type="ChEBI" id="CHEBI:29103"/>
    </ligand>
</feature>
<comment type="caution">
    <text evidence="10">Lacks conserved residue(s) required for the propagation of feature annotation.</text>
</comment>
<feature type="binding site" evidence="10">
    <location>
        <position position="241"/>
    </location>
    <ligand>
        <name>Mg(2+)</name>
        <dbReference type="ChEBI" id="CHEBI:18420"/>
    </ligand>
</feature>
<dbReference type="FunFam" id="3.40.50.300:FF:001376">
    <property type="entry name" value="tRNA modification GTPase MnmE"/>
    <property type="match status" value="1"/>
</dbReference>
<evidence type="ECO:0000313" key="13">
    <source>
        <dbReference type="EMBL" id="KGN84097.1"/>
    </source>
</evidence>
<evidence type="ECO:0000256" key="2">
    <source>
        <dbReference type="ARBA" id="ARBA00022490"/>
    </source>
</evidence>
<dbReference type="InterPro" id="IPR027266">
    <property type="entry name" value="TrmE/GcvT-like"/>
</dbReference>
<feature type="binding site" evidence="10">
    <location>
        <position position="92"/>
    </location>
    <ligand>
        <name>(6S)-5-formyl-5,6,7,8-tetrahydrofolate</name>
        <dbReference type="ChEBI" id="CHEBI:57457"/>
    </ligand>
</feature>
<accession>A0A0A2F264</accession>
<dbReference type="EC" id="3.6.-.-" evidence="10"/>
<evidence type="ECO:0000256" key="9">
    <source>
        <dbReference type="ARBA" id="ARBA00023134"/>
    </source>
</evidence>
<keyword evidence="8 10" id="KW-0630">Potassium</keyword>
<organism evidence="13 14">
    <name type="scientific">Porphyromonas gulae</name>
    <dbReference type="NCBI Taxonomy" id="111105"/>
    <lineage>
        <taxon>Bacteria</taxon>
        <taxon>Pseudomonadati</taxon>
        <taxon>Bacteroidota</taxon>
        <taxon>Bacteroidia</taxon>
        <taxon>Bacteroidales</taxon>
        <taxon>Porphyromonadaceae</taxon>
        <taxon>Porphyromonas</taxon>
    </lineage>
</organism>
<protein>
    <recommendedName>
        <fullName evidence="10">tRNA modification GTPase MnmE</fullName>
        <ecNumber evidence="10">3.6.-.-</ecNumber>
    </recommendedName>
</protein>
<keyword evidence="3 10" id="KW-0819">tRNA processing</keyword>
<dbReference type="InterPro" id="IPR027368">
    <property type="entry name" value="MnmE_dom2"/>
</dbReference>
<dbReference type="GO" id="GO:0005829">
    <property type="term" value="C:cytosol"/>
    <property type="evidence" value="ECO:0007669"/>
    <property type="project" value="TreeGrafter"/>
</dbReference>
<comment type="similarity">
    <text evidence="1 10 11">Belongs to the TRAFAC class TrmE-Era-EngA-EngB-Septin-like GTPase superfamily. TrmE GTPase family.</text>
</comment>
<evidence type="ECO:0000256" key="3">
    <source>
        <dbReference type="ARBA" id="ARBA00022694"/>
    </source>
</evidence>
<evidence type="ECO:0000256" key="11">
    <source>
        <dbReference type="RuleBase" id="RU003313"/>
    </source>
</evidence>
<dbReference type="OrthoDB" id="9805918at2"/>
<feature type="domain" description="TrmE-type G" evidence="12">
    <location>
        <begin position="227"/>
        <end position="395"/>
    </location>
</feature>
<feature type="binding site" evidence="10">
    <location>
        <begin position="237"/>
        <end position="242"/>
    </location>
    <ligand>
        <name>GTP</name>
        <dbReference type="ChEBI" id="CHEBI:37565"/>
    </ligand>
</feature>
<comment type="caution">
    <text evidence="13">The sequence shown here is derived from an EMBL/GenBank/DDBJ whole genome shotgun (WGS) entry which is preliminary data.</text>
</comment>
<keyword evidence="7 10" id="KW-0460">Magnesium</keyword>
<name>A0A0A2F264_9PORP</name>
<comment type="function">
    <text evidence="10">Exhibits a very high intrinsic GTPase hydrolysis rate. Involved in the addition of a carboxymethylaminomethyl (cmnm) group at the wobble position (U34) of certain tRNAs, forming tRNA-cmnm(5)s(2)U34.</text>
</comment>
<dbReference type="InterPro" id="IPR004520">
    <property type="entry name" value="GTPase_MnmE"/>
</dbReference>
<dbReference type="STRING" id="111105.HR09_06695"/>
<dbReference type="InterPro" id="IPR018948">
    <property type="entry name" value="GTP-bd_TrmE_N"/>
</dbReference>
<feature type="binding site" evidence="10">
    <location>
        <position position="262"/>
    </location>
    <ligand>
        <name>Mg(2+)</name>
        <dbReference type="ChEBI" id="CHEBI:18420"/>
    </ligand>
</feature>
<dbReference type="PRINTS" id="PR00326">
    <property type="entry name" value="GTP1OBG"/>
</dbReference>
<dbReference type="AlphaFoldDB" id="A0A0A2F264"/>
<sequence>MSILHSFNKDTICAVATASGVGGIAVIRVSGAEALSIALRLFSPKGKALSPESIRPRHAYYGEVWHECELIDELILTYFHAPHSFTGEDTIELACHGSVYIRRRLLEVLMAEGCRMAQPGEFTRRAYLNGRMDLSRAEAVADIIASESKAQHQMAMKQLRGGYSEELNALREELLRLTGLMELELDFPEEDVEFADRTELLALCDQIELKLQKLIDSYRLGNAVKRGIPVAIVGTTNVGKSTLLNALLGEERAIVSDIHGTTRDTIEDTMHIGGYLFRFVDTAGLRETTDTIESLGIERSRNKIKEADIILAVVDGTRLNEASQLDYIKSIWDERGERTFILLVNKSESLTETERIGLSEALQTKLSTTTTPLFISAREGKGINELQGALTQVMDTAKASEADLIVSNARHHQLLRDALDALLRMRSGFDMGLSTDLLTLDLRHAITSIGEITGRDITSDDTLHYIFAHFCIGK</sequence>
<dbReference type="PANTHER" id="PTHR42714">
    <property type="entry name" value="TRNA MODIFICATION GTPASE GTPBP3"/>
    <property type="match status" value="1"/>
</dbReference>
<evidence type="ECO:0000256" key="6">
    <source>
        <dbReference type="ARBA" id="ARBA00022801"/>
    </source>
</evidence>
<dbReference type="Gene3D" id="3.30.1360.120">
    <property type="entry name" value="Probable tRNA modification gtpase trme, domain 1"/>
    <property type="match status" value="1"/>
</dbReference>
<dbReference type="PANTHER" id="PTHR42714:SF2">
    <property type="entry name" value="TRNA MODIFICATION GTPASE GTPBP3, MITOCHONDRIAL"/>
    <property type="match status" value="1"/>
</dbReference>
<feature type="binding site" evidence="10">
    <location>
        <position position="28"/>
    </location>
    <ligand>
        <name>(6S)-5-formyl-5,6,7,8-tetrahydrofolate</name>
        <dbReference type="ChEBI" id="CHEBI:57457"/>
    </ligand>
</feature>
<comment type="cofactor">
    <cofactor evidence="10">
        <name>K(+)</name>
        <dbReference type="ChEBI" id="CHEBI:29103"/>
    </cofactor>
    <text evidence="10">Binds 1 potassium ion per subunit.</text>
</comment>
<dbReference type="NCBIfam" id="TIGR00231">
    <property type="entry name" value="small_GTP"/>
    <property type="match status" value="1"/>
</dbReference>
<dbReference type="CDD" id="cd14858">
    <property type="entry name" value="TrmE_N"/>
    <property type="match status" value="1"/>
</dbReference>
<dbReference type="eggNOG" id="COG0486">
    <property type="taxonomic scope" value="Bacteria"/>
</dbReference>
<feature type="binding site" evidence="10">
    <location>
        <position position="131"/>
    </location>
    <ligand>
        <name>(6S)-5-formyl-5,6,7,8-tetrahydrofolate</name>
        <dbReference type="ChEBI" id="CHEBI:57457"/>
    </ligand>
</feature>
<dbReference type="Pfam" id="PF01926">
    <property type="entry name" value="MMR_HSR1"/>
    <property type="match status" value="1"/>
</dbReference>
<evidence type="ECO:0000313" key="14">
    <source>
        <dbReference type="Proteomes" id="UP000030130"/>
    </source>
</evidence>
<dbReference type="GO" id="GO:0005525">
    <property type="term" value="F:GTP binding"/>
    <property type="evidence" value="ECO:0007669"/>
    <property type="project" value="UniProtKB-UniRule"/>
</dbReference>
<keyword evidence="2 10" id="KW-0963">Cytoplasm</keyword>
<feature type="binding site" evidence="10">
    <location>
        <begin position="256"/>
        <end position="262"/>
    </location>
    <ligand>
        <name>GTP</name>
        <dbReference type="ChEBI" id="CHEBI:37565"/>
    </ligand>
</feature>
<evidence type="ECO:0000256" key="10">
    <source>
        <dbReference type="HAMAP-Rule" id="MF_00379"/>
    </source>
</evidence>
<feature type="binding site" evidence="10">
    <location>
        <position position="256"/>
    </location>
    <ligand>
        <name>K(+)</name>
        <dbReference type="ChEBI" id="CHEBI:29103"/>
    </ligand>
</feature>
<feature type="binding site" evidence="10">
    <location>
        <position position="261"/>
    </location>
    <ligand>
        <name>K(+)</name>
        <dbReference type="ChEBI" id="CHEBI:29103"/>
    </ligand>
</feature>
<dbReference type="Proteomes" id="UP000030130">
    <property type="component" value="Unassembled WGS sequence"/>
</dbReference>
<dbReference type="InterPro" id="IPR031168">
    <property type="entry name" value="G_TrmE"/>
</dbReference>